<dbReference type="OrthoDB" id="1644899at2"/>
<dbReference type="AlphaFoldDB" id="A0A3N0AGY4"/>
<dbReference type="InterPro" id="IPR021299">
    <property type="entry name" value="DUF2871"/>
</dbReference>
<accession>A0A3N0AGY4</accession>
<keyword evidence="1" id="KW-1133">Transmembrane helix</keyword>
<comment type="caution">
    <text evidence="2">The sequence shown here is derived from an EMBL/GenBank/DDBJ whole genome shotgun (WGS) entry which is preliminary data.</text>
</comment>
<evidence type="ECO:0000313" key="2">
    <source>
        <dbReference type="EMBL" id="RNL21312.1"/>
    </source>
</evidence>
<keyword evidence="1" id="KW-0472">Membrane</keyword>
<gene>
    <name evidence="2" type="ORF">DMP07_00190</name>
</gene>
<proteinExistence type="predicted"/>
<reference evidence="3" key="1">
    <citation type="submission" date="2018-05" db="EMBL/GenBank/DDBJ databases">
        <title>Genome Sequencing of selected type strains of the family Eggerthellaceae.</title>
        <authorList>
            <person name="Danylec N."/>
            <person name="Stoll D.A."/>
            <person name="Doetsch A."/>
            <person name="Huch M."/>
        </authorList>
    </citation>
    <scope>NUCLEOTIDE SEQUENCE [LARGE SCALE GENOMIC DNA]</scope>
    <source>
        <strain evidence="3">DSM 17537</strain>
    </source>
</reference>
<evidence type="ECO:0000256" key="1">
    <source>
        <dbReference type="SAM" id="Phobius"/>
    </source>
</evidence>
<dbReference type="Proteomes" id="UP000267368">
    <property type="component" value="Unassembled WGS sequence"/>
</dbReference>
<evidence type="ECO:0000313" key="3">
    <source>
        <dbReference type="Proteomes" id="UP000267368"/>
    </source>
</evidence>
<feature type="transmembrane region" description="Helical" evidence="1">
    <location>
        <begin position="38"/>
        <end position="58"/>
    </location>
</feature>
<dbReference type="RefSeq" id="WP_123197154.1">
    <property type="nucleotide sequence ID" value="NZ_QICB01000001.1"/>
</dbReference>
<feature type="transmembrane region" description="Helical" evidence="1">
    <location>
        <begin position="78"/>
        <end position="100"/>
    </location>
</feature>
<dbReference type="EMBL" id="QICB01000001">
    <property type="protein sequence ID" value="RNL21312.1"/>
    <property type="molecule type" value="Genomic_DNA"/>
</dbReference>
<name>A0A3N0AGY4_9ACTN</name>
<feature type="transmembrane region" description="Helical" evidence="1">
    <location>
        <begin position="106"/>
        <end position="130"/>
    </location>
</feature>
<dbReference type="Pfam" id="PF11070">
    <property type="entry name" value="DUF2871"/>
    <property type="match status" value="1"/>
</dbReference>
<organism evidence="2 3">
    <name type="scientific">Slackia faecicanis</name>
    <dbReference type="NCBI Taxonomy" id="255723"/>
    <lineage>
        <taxon>Bacteria</taxon>
        <taxon>Bacillati</taxon>
        <taxon>Actinomycetota</taxon>
        <taxon>Coriobacteriia</taxon>
        <taxon>Eggerthellales</taxon>
        <taxon>Eggerthellaceae</taxon>
        <taxon>Slackia</taxon>
    </lineage>
</organism>
<keyword evidence="3" id="KW-1185">Reference proteome</keyword>
<protein>
    <submittedName>
        <fullName evidence="2">DUF2871 domain-containing protein</fullName>
    </submittedName>
</protein>
<sequence>MKKYMNCAIVYAVLALAGGVFFREFTKINGFDGTTALGVIHPHYMILGVLFFLALTIFTRVFGGEKKGLNKVLIGYQVGLNAAVVMMLVRGVFEVLGTALPSGADAAISGIAGLSHIVLGVCLVWTLVILKKSVAAAEQA</sequence>
<keyword evidence="1" id="KW-0812">Transmembrane</keyword>